<dbReference type="NCBIfam" id="NF004208">
    <property type="entry name" value="PRK05658.1"/>
    <property type="match status" value="1"/>
</dbReference>
<dbReference type="PATRIC" id="fig|1359164.3.peg.285"/>
<dbReference type="Gene3D" id="1.10.10.10">
    <property type="entry name" value="Winged helix-like DNA-binding domain superfamily/Winged helix DNA-binding domain"/>
    <property type="match status" value="2"/>
</dbReference>
<comment type="subcellular location">
    <subcellularLocation>
        <location evidence="6">Cytoplasm</location>
    </subcellularLocation>
</comment>
<organism evidence="10 11">
    <name type="scientific">Rickettsia amblyommatis str. Ac/Pa</name>
    <dbReference type="NCBI Taxonomy" id="1359164"/>
    <lineage>
        <taxon>Bacteria</taxon>
        <taxon>Pseudomonadati</taxon>
        <taxon>Pseudomonadota</taxon>
        <taxon>Alphaproteobacteria</taxon>
        <taxon>Rickettsiales</taxon>
        <taxon>Rickettsiaceae</taxon>
        <taxon>Rickettsieae</taxon>
        <taxon>Rickettsia</taxon>
        <taxon>spotted fever group</taxon>
    </lineage>
</organism>
<dbReference type="InterPro" id="IPR007631">
    <property type="entry name" value="RNA_pol_sigma_70_non-ess"/>
</dbReference>
<dbReference type="AlphaFoldDB" id="A0A0F3N312"/>
<feature type="region of interest" description="Sigma-70 factor domain-2" evidence="6">
    <location>
        <begin position="385"/>
        <end position="455"/>
    </location>
</feature>
<dbReference type="InterPro" id="IPR013325">
    <property type="entry name" value="RNA_pol_sigma_r2"/>
</dbReference>
<feature type="region of interest" description="Disordered" evidence="7">
    <location>
        <begin position="608"/>
        <end position="634"/>
    </location>
</feature>
<dbReference type="Pfam" id="PF04542">
    <property type="entry name" value="Sigma70_r2"/>
    <property type="match status" value="1"/>
</dbReference>
<dbReference type="CDD" id="cd06171">
    <property type="entry name" value="Sigma70_r4"/>
    <property type="match status" value="1"/>
</dbReference>
<dbReference type="NCBIfam" id="TIGR02937">
    <property type="entry name" value="sigma70-ECF"/>
    <property type="match status" value="1"/>
</dbReference>
<evidence type="ECO:0000256" key="1">
    <source>
        <dbReference type="ARBA" id="ARBA00022490"/>
    </source>
</evidence>
<evidence type="ECO:0000256" key="7">
    <source>
        <dbReference type="SAM" id="MobiDB-lite"/>
    </source>
</evidence>
<dbReference type="NCBIfam" id="TIGR02393">
    <property type="entry name" value="RpoD_Cterm"/>
    <property type="match status" value="1"/>
</dbReference>
<feature type="domain" description="RNA polymerase sigma-70" evidence="9">
    <location>
        <begin position="579"/>
        <end position="605"/>
    </location>
</feature>
<accession>A0A0F3N312</accession>
<keyword evidence="5 6" id="KW-0804">Transcription</keyword>
<dbReference type="InterPro" id="IPR050239">
    <property type="entry name" value="Sigma-70_RNA_pol_init_factors"/>
</dbReference>
<dbReference type="Proteomes" id="UP000033556">
    <property type="component" value="Unassembled WGS sequence"/>
</dbReference>
<sequence>MSNSNIDNDLDKIDSLLKKAKSKKIPVTYDDINNALPLNKNPSIRQLEEAILKFSDAGVDILESNEDDEIKLDIGMDEEFKLSTNVDNEPEDEVEEESISATDDPVRLYLKDMGGVDLLTRENEVEIAKRIEEGHKTMTASLCRSPIAMRCFIVWYEDLVNEKMLLRDLIDLEANMLHDEIPENDEEHSSETEGEEHEDNHLSMSRIETQILPNIIERMKKISFICEELLIEAKKCYEKSFEPKVLQNSKKYNNLKLLINEVSEIHFNSKRTEEILGKMYGINRDLINKETAFLKLAEKYGVTRQNFLDEYIGSVINAAWKEKMLKSKKVAWKELMTKESDYIDQMIAELSVIESKTGLLVNDFKKLVNTIQKSERQTLQAKKDMIEANLRLVISIAKKYANRGLQFLDLIQEGNIGLMKAVDKFEYRRGYKFSTYATWWIRQAITRAIADQARTIRIPVHMIETINKILRTSRQMLNELGYEPTATEIANRLSMPLDKVRKVMKIAKEPISLENPIGDDSDGGQLGDFIEDKNAVAPIDAAIQSNLREVTTRVLATLTPREERVLRMRFGIGMNTDHTLEEVGQQFKVTRERIRQIESKALRKLQHPIRSKKLNSFRNGGKRGDGNPSDLLEA</sequence>
<evidence type="ECO:0000313" key="11">
    <source>
        <dbReference type="Proteomes" id="UP000033556"/>
    </source>
</evidence>
<dbReference type="InterPro" id="IPR013324">
    <property type="entry name" value="RNA_pol_sigma_r3/r4-like"/>
</dbReference>
<proteinExistence type="inferred from homology"/>
<dbReference type="InterPro" id="IPR000943">
    <property type="entry name" value="RNA_pol_sigma70"/>
</dbReference>
<dbReference type="PANTHER" id="PTHR30603:SF60">
    <property type="entry name" value="RNA POLYMERASE SIGMA FACTOR RPOD"/>
    <property type="match status" value="1"/>
</dbReference>
<evidence type="ECO:0000259" key="8">
    <source>
        <dbReference type="PROSITE" id="PS00715"/>
    </source>
</evidence>
<dbReference type="InterPro" id="IPR009042">
    <property type="entry name" value="RNA_pol_sigma70_r1_2"/>
</dbReference>
<dbReference type="FunFam" id="1.10.601.10:FF:000001">
    <property type="entry name" value="RNA polymerase sigma factor SigA"/>
    <property type="match status" value="1"/>
</dbReference>
<dbReference type="GO" id="GO:0005737">
    <property type="term" value="C:cytoplasm"/>
    <property type="evidence" value="ECO:0007669"/>
    <property type="project" value="UniProtKB-SubCell"/>
</dbReference>
<keyword evidence="1 6" id="KW-0963">Cytoplasm</keyword>
<evidence type="ECO:0000256" key="4">
    <source>
        <dbReference type="ARBA" id="ARBA00023125"/>
    </source>
</evidence>
<dbReference type="InterPro" id="IPR042189">
    <property type="entry name" value="RNA_pol_sigma_70_r1_1_sf"/>
</dbReference>
<dbReference type="InterPro" id="IPR007627">
    <property type="entry name" value="RNA_pol_sigma70_r2"/>
</dbReference>
<dbReference type="GO" id="GO:0016987">
    <property type="term" value="F:sigma factor activity"/>
    <property type="evidence" value="ECO:0007669"/>
    <property type="project" value="UniProtKB-UniRule"/>
</dbReference>
<dbReference type="InterPro" id="IPR028630">
    <property type="entry name" value="Sigma70_RpoD"/>
</dbReference>
<dbReference type="InterPro" id="IPR007127">
    <property type="entry name" value="RNA_pol_sigma_70_r1_1"/>
</dbReference>
<feature type="compositionally biased region" description="Basic and acidic residues" evidence="7">
    <location>
        <begin position="181"/>
        <end position="191"/>
    </location>
</feature>
<protein>
    <recommendedName>
        <fullName evidence="6">RNA polymerase sigma factor RpoD</fullName>
    </recommendedName>
    <alternativeName>
        <fullName evidence="6">Sigma-70</fullName>
    </alternativeName>
</protein>
<comment type="subunit">
    <text evidence="6">Interacts transiently with the RNA polymerase catalytic core.</text>
</comment>
<evidence type="ECO:0000256" key="3">
    <source>
        <dbReference type="ARBA" id="ARBA00023082"/>
    </source>
</evidence>
<dbReference type="SUPFAM" id="SSF88659">
    <property type="entry name" value="Sigma3 and sigma4 domains of RNA polymerase sigma factors"/>
    <property type="match status" value="2"/>
</dbReference>
<evidence type="ECO:0000256" key="6">
    <source>
        <dbReference type="HAMAP-Rule" id="MF_00963"/>
    </source>
</evidence>
<dbReference type="Pfam" id="PF04539">
    <property type="entry name" value="Sigma70_r3"/>
    <property type="match status" value="1"/>
</dbReference>
<evidence type="ECO:0000313" key="10">
    <source>
        <dbReference type="EMBL" id="KJV61284.1"/>
    </source>
</evidence>
<dbReference type="Pfam" id="PF04545">
    <property type="entry name" value="Sigma70_r4"/>
    <property type="match status" value="1"/>
</dbReference>
<keyword evidence="4 6" id="KW-0238">DNA-binding</keyword>
<comment type="caution">
    <text evidence="10">The sequence shown here is derived from an EMBL/GenBank/DDBJ whole genome shotgun (WGS) entry which is preliminary data.</text>
</comment>
<evidence type="ECO:0000256" key="2">
    <source>
        <dbReference type="ARBA" id="ARBA00023015"/>
    </source>
</evidence>
<feature type="region of interest" description="Disordered" evidence="7">
    <location>
        <begin position="181"/>
        <end position="203"/>
    </location>
</feature>
<dbReference type="PROSITE" id="PS00715">
    <property type="entry name" value="SIGMA70_1"/>
    <property type="match status" value="1"/>
</dbReference>
<keyword evidence="2 6" id="KW-0805">Transcription regulation</keyword>
<dbReference type="PRINTS" id="PR00046">
    <property type="entry name" value="SIGMA70FCT"/>
</dbReference>
<name>A0A0F3N312_RICAM</name>
<comment type="function">
    <text evidence="6">Sigma factors are initiation factors that promote the attachment of RNA polymerase to specific initiation sites and are then released. This sigma factor is the primary sigma factor during exponential growth.</text>
</comment>
<keyword evidence="3 6" id="KW-0731">Sigma factor</keyword>
<evidence type="ECO:0000256" key="5">
    <source>
        <dbReference type="ARBA" id="ARBA00023163"/>
    </source>
</evidence>
<dbReference type="Pfam" id="PF04546">
    <property type="entry name" value="Sigma70_ner"/>
    <property type="match status" value="1"/>
</dbReference>
<feature type="domain" description="RNA polymerase sigma-70" evidence="8">
    <location>
        <begin position="409"/>
        <end position="422"/>
    </location>
</feature>
<dbReference type="SUPFAM" id="SSF88946">
    <property type="entry name" value="Sigma2 domain of RNA polymerase sigma factors"/>
    <property type="match status" value="1"/>
</dbReference>
<keyword evidence="11" id="KW-1185">Reference proteome</keyword>
<dbReference type="Pfam" id="PF03979">
    <property type="entry name" value="Sigma70_r1_1"/>
    <property type="match status" value="1"/>
</dbReference>
<dbReference type="HAMAP" id="MF_00963">
    <property type="entry name" value="Sigma70_RpoD_SigA"/>
    <property type="match status" value="1"/>
</dbReference>
<dbReference type="GO" id="GO:0006352">
    <property type="term" value="P:DNA-templated transcription initiation"/>
    <property type="evidence" value="ECO:0007669"/>
    <property type="project" value="UniProtKB-UniRule"/>
</dbReference>
<dbReference type="EMBL" id="LANR01000001">
    <property type="protein sequence ID" value="KJV61284.1"/>
    <property type="molecule type" value="Genomic_DNA"/>
</dbReference>
<dbReference type="InterPro" id="IPR036388">
    <property type="entry name" value="WH-like_DNA-bd_sf"/>
</dbReference>
<dbReference type="RefSeq" id="WP_045800110.1">
    <property type="nucleotide sequence ID" value="NZ_LANR01000001.1"/>
</dbReference>
<feature type="short sequence motif" description="Interaction with polymerase core subunit RpoC" evidence="6">
    <location>
        <begin position="409"/>
        <end position="412"/>
    </location>
</feature>
<dbReference type="Gene3D" id="1.10.220.120">
    <property type="entry name" value="Sigma-70 factor, region 1.1"/>
    <property type="match status" value="1"/>
</dbReference>
<evidence type="ECO:0000259" key="9">
    <source>
        <dbReference type="PROSITE" id="PS00716"/>
    </source>
</evidence>
<comment type="caution">
    <text evidence="6">Lacks conserved residue(s) required for the propagation of feature annotation.</text>
</comment>
<dbReference type="InterPro" id="IPR007630">
    <property type="entry name" value="RNA_pol_sigma70_r4"/>
</dbReference>
<dbReference type="PANTHER" id="PTHR30603">
    <property type="entry name" value="RNA POLYMERASE SIGMA FACTOR RPO"/>
    <property type="match status" value="1"/>
</dbReference>
<feature type="region of interest" description="Sigma-70 factor domain-4" evidence="6">
    <location>
        <begin position="554"/>
        <end position="607"/>
    </location>
</feature>
<dbReference type="GO" id="GO:0003677">
    <property type="term" value="F:DNA binding"/>
    <property type="evidence" value="ECO:0007669"/>
    <property type="project" value="UniProtKB-UniRule"/>
</dbReference>
<reference evidence="10 11" key="1">
    <citation type="submission" date="2015-01" db="EMBL/GenBank/DDBJ databases">
        <title>Genome Sequencing of Rickettsiales.</title>
        <authorList>
            <person name="Daugherty S.C."/>
            <person name="Su Q."/>
            <person name="Abolude K."/>
            <person name="Beier-Sexton M."/>
            <person name="Carlyon J.A."/>
            <person name="Carter R."/>
            <person name="Day N.P."/>
            <person name="Dumler S.J."/>
            <person name="Dyachenko V."/>
            <person name="Godinez A."/>
            <person name="Kurtti T.J."/>
            <person name="Lichay M."/>
            <person name="Mullins K.E."/>
            <person name="Ott S."/>
            <person name="Pappas-Brown V."/>
            <person name="Paris D.H."/>
            <person name="Patel P."/>
            <person name="Richards A.L."/>
            <person name="Sadzewicz L."/>
            <person name="Sears K."/>
            <person name="Seidman D."/>
            <person name="Sengamalay N."/>
            <person name="Stenos J."/>
            <person name="Tallon L.J."/>
            <person name="Vincent G."/>
            <person name="Fraser C.M."/>
            <person name="Munderloh U."/>
            <person name="Dunning-Hotopp J.C."/>
        </authorList>
    </citation>
    <scope>NUCLEOTIDE SEQUENCE [LARGE SCALE GENOMIC DNA]</scope>
    <source>
        <strain evidence="10 11">Ac/Pa</strain>
    </source>
</reference>
<feature type="DNA-binding region" description="H-T-H motif" evidence="6">
    <location>
        <begin position="580"/>
        <end position="599"/>
    </location>
</feature>
<dbReference type="InterPro" id="IPR014284">
    <property type="entry name" value="RNA_pol_sigma-70_dom"/>
</dbReference>
<comment type="similarity">
    <text evidence="6">Belongs to the sigma-70 factor family. RpoD/SigA subfamily.</text>
</comment>
<dbReference type="PROSITE" id="PS00716">
    <property type="entry name" value="SIGMA70_2"/>
    <property type="match status" value="1"/>
</dbReference>
<dbReference type="InterPro" id="IPR012760">
    <property type="entry name" value="RNA_pol_sigma_RpoD_C"/>
</dbReference>
<dbReference type="Gene3D" id="1.10.601.10">
    <property type="entry name" value="RNA Polymerase Primary Sigma Factor"/>
    <property type="match status" value="1"/>
</dbReference>
<dbReference type="InterPro" id="IPR007624">
    <property type="entry name" value="RNA_pol_sigma70_r3"/>
</dbReference>
<gene>
    <name evidence="6 10" type="primary">rpoD</name>
    <name evidence="10" type="ORF">APHACPA_0287</name>
</gene>
<dbReference type="Pfam" id="PF00140">
    <property type="entry name" value="Sigma70_r1_2"/>
    <property type="match status" value="1"/>
</dbReference>